<accession>A0AAV2BTL1</accession>
<proteinExistence type="predicted"/>
<dbReference type="AlphaFoldDB" id="A0AAV2BTL1"/>
<evidence type="ECO:0000313" key="1">
    <source>
        <dbReference type="EMBL" id="CAL1299650.1"/>
    </source>
</evidence>
<organism evidence="1 2">
    <name type="scientific">Larinioides sclopetarius</name>
    <dbReference type="NCBI Taxonomy" id="280406"/>
    <lineage>
        <taxon>Eukaryota</taxon>
        <taxon>Metazoa</taxon>
        <taxon>Ecdysozoa</taxon>
        <taxon>Arthropoda</taxon>
        <taxon>Chelicerata</taxon>
        <taxon>Arachnida</taxon>
        <taxon>Araneae</taxon>
        <taxon>Araneomorphae</taxon>
        <taxon>Entelegynae</taxon>
        <taxon>Araneoidea</taxon>
        <taxon>Araneidae</taxon>
        <taxon>Larinioides</taxon>
    </lineage>
</organism>
<evidence type="ECO:0000313" key="2">
    <source>
        <dbReference type="Proteomes" id="UP001497382"/>
    </source>
</evidence>
<comment type="caution">
    <text evidence="1">The sequence shown here is derived from an EMBL/GenBank/DDBJ whole genome shotgun (WGS) entry which is preliminary data.</text>
</comment>
<gene>
    <name evidence="1" type="ORF">LARSCL_LOCUS21483</name>
</gene>
<protein>
    <submittedName>
        <fullName evidence="1">Uncharacterized protein</fullName>
    </submittedName>
</protein>
<keyword evidence="2" id="KW-1185">Reference proteome</keyword>
<dbReference type="EMBL" id="CAXIEN010000512">
    <property type="protein sequence ID" value="CAL1299650.1"/>
    <property type="molecule type" value="Genomic_DNA"/>
</dbReference>
<dbReference type="Proteomes" id="UP001497382">
    <property type="component" value="Unassembled WGS sequence"/>
</dbReference>
<name>A0AAV2BTL1_9ARAC</name>
<sequence length="40" mass="4655">MRGVPMPEWSGLRRHRKWPFCMQVSSGILGTDLRHSCSRV</sequence>
<reference evidence="1 2" key="1">
    <citation type="submission" date="2024-04" db="EMBL/GenBank/DDBJ databases">
        <authorList>
            <person name="Rising A."/>
            <person name="Reimegard J."/>
            <person name="Sonavane S."/>
            <person name="Akerstrom W."/>
            <person name="Nylinder S."/>
            <person name="Hedman E."/>
            <person name="Kallberg Y."/>
        </authorList>
    </citation>
    <scope>NUCLEOTIDE SEQUENCE [LARGE SCALE GENOMIC DNA]</scope>
</reference>